<accession>E4X134</accession>
<feature type="region of interest" description="Disordered" evidence="12">
    <location>
        <begin position="90"/>
        <end position="251"/>
    </location>
</feature>
<evidence type="ECO:0000259" key="13">
    <source>
        <dbReference type="PROSITE" id="PS50102"/>
    </source>
</evidence>
<evidence type="ECO:0000256" key="3">
    <source>
        <dbReference type="ARBA" id="ARBA00022481"/>
    </source>
</evidence>
<evidence type="ECO:0000256" key="7">
    <source>
        <dbReference type="ARBA" id="ARBA00022884"/>
    </source>
</evidence>
<evidence type="ECO:0000256" key="10">
    <source>
        <dbReference type="ARBA" id="ARBA00025462"/>
    </source>
</evidence>
<dbReference type="GO" id="GO:0003723">
    <property type="term" value="F:RNA binding"/>
    <property type="evidence" value="ECO:0007669"/>
    <property type="project" value="UniProtKB-UniRule"/>
</dbReference>
<feature type="compositionally biased region" description="Basic and acidic residues" evidence="12">
    <location>
        <begin position="203"/>
        <end position="212"/>
    </location>
</feature>
<dbReference type="CDD" id="cd12401">
    <property type="entry name" value="RRM_eIF4H"/>
    <property type="match status" value="1"/>
</dbReference>
<dbReference type="FunCoup" id="E4X134">
    <property type="interactions" value="357"/>
</dbReference>
<keyword evidence="9" id="KW-0007">Acetylation</keyword>
<evidence type="ECO:0000313" key="14">
    <source>
        <dbReference type="EMBL" id="CBY23069.1"/>
    </source>
</evidence>
<evidence type="ECO:0000256" key="1">
    <source>
        <dbReference type="ARBA" id="ARBA00004556"/>
    </source>
</evidence>
<dbReference type="InterPro" id="IPR012677">
    <property type="entry name" value="Nucleotide-bd_a/b_plait_sf"/>
</dbReference>
<dbReference type="PROSITE" id="PS50102">
    <property type="entry name" value="RRM"/>
    <property type="match status" value="1"/>
</dbReference>
<feature type="compositionally biased region" description="Basic and acidic residues" evidence="12">
    <location>
        <begin position="151"/>
        <end position="177"/>
    </location>
</feature>
<name>E4X134_OIKDI</name>
<evidence type="ECO:0000256" key="4">
    <source>
        <dbReference type="ARBA" id="ARBA00022490"/>
    </source>
</evidence>
<dbReference type="InterPro" id="IPR000504">
    <property type="entry name" value="RRM_dom"/>
</dbReference>
<proteinExistence type="predicted"/>
<dbReference type="Pfam" id="PF00076">
    <property type="entry name" value="RRM_1"/>
    <property type="match status" value="1"/>
</dbReference>
<dbReference type="OrthoDB" id="48651at2759"/>
<dbReference type="Gene3D" id="3.30.70.330">
    <property type="match status" value="1"/>
</dbReference>
<dbReference type="EMBL" id="FN653020">
    <property type="protein sequence ID" value="CBY23069.1"/>
    <property type="molecule type" value="Genomic_DNA"/>
</dbReference>
<dbReference type="InterPro" id="IPR034229">
    <property type="entry name" value="eIF4H_RRM"/>
</dbReference>
<keyword evidence="7 11" id="KW-0694">RNA-binding</keyword>
<evidence type="ECO:0000256" key="6">
    <source>
        <dbReference type="ARBA" id="ARBA00022553"/>
    </source>
</evidence>
<evidence type="ECO:0000256" key="11">
    <source>
        <dbReference type="PROSITE-ProRule" id="PRU00176"/>
    </source>
</evidence>
<dbReference type="Proteomes" id="UP000001307">
    <property type="component" value="Unassembled WGS sequence"/>
</dbReference>
<dbReference type="PANTHER" id="PTHR23236:SF11">
    <property type="entry name" value="EUKARYOTIC TRANSLATION INITIATION FACTOR 4H"/>
    <property type="match status" value="1"/>
</dbReference>
<dbReference type="GO" id="GO:0048471">
    <property type="term" value="C:perinuclear region of cytoplasm"/>
    <property type="evidence" value="ECO:0007669"/>
    <property type="project" value="UniProtKB-SubCell"/>
</dbReference>
<feature type="compositionally biased region" description="Basic and acidic residues" evidence="12">
    <location>
        <begin position="90"/>
        <end position="104"/>
    </location>
</feature>
<comment type="subcellular location">
    <subcellularLocation>
        <location evidence="1">Cytoplasm</location>
        <location evidence="1">Perinuclear region</location>
    </subcellularLocation>
</comment>
<organism evidence="14">
    <name type="scientific">Oikopleura dioica</name>
    <name type="common">Tunicate</name>
    <dbReference type="NCBI Taxonomy" id="34765"/>
    <lineage>
        <taxon>Eukaryota</taxon>
        <taxon>Metazoa</taxon>
        <taxon>Chordata</taxon>
        <taxon>Tunicata</taxon>
        <taxon>Appendicularia</taxon>
        <taxon>Copelata</taxon>
        <taxon>Oikopleuridae</taxon>
        <taxon>Oikopleura</taxon>
    </lineage>
</organism>
<evidence type="ECO:0000256" key="12">
    <source>
        <dbReference type="SAM" id="MobiDB-lite"/>
    </source>
</evidence>
<feature type="compositionally biased region" description="Low complexity" evidence="12">
    <location>
        <begin position="178"/>
        <end position="192"/>
    </location>
</feature>
<feature type="domain" description="RRM" evidence="13">
    <location>
        <begin position="15"/>
        <end position="92"/>
    </location>
</feature>
<evidence type="ECO:0000256" key="5">
    <source>
        <dbReference type="ARBA" id="ARBA00022540"/>
    </source>
</evidence>
<evidence type="ECO:0000256" key="2">
    <source>
        <dbReference type="ARBA" id="ARBA00013856"/>
    </source>
</evidence>
<feature type="compositionally biased region" description="Basic and acidic residues" evidence="12">
    <location>
        <begin position="222"/>
        <end position="251"/>
    </location>
</feature>
<keyword evidence="4" id="KW-0963">Cytoplasm</keyword>
<evidence type="ECO:0000256" key="8">
    <source>
        <dbReference type="ARBA" id="ARBA00022917"/>
    </source>
</evidence>
<keyword evidence="5" id="KW-0396">Initiation factor</keyword>
<keyword evidence="15" id="KW-1185">Reference proteome</keyword>
<keyword evidence="3" id="KW-0488">Methylation</keyword>
<comment type="function">
    <text evidence="10">Stimulates the RNA helicase activity of EIF4A in the translation initiation complex. Binds weakly mRNA.</text>
</comment>
<dbReference type="InterPro" id="IPR035979">
    <property type="entry name" value="RBD_domain_sf"/>
</dbReference>
<feature type="compositionally biased region" description="Gly residues" evidence="12">
    <location>
        <begin position="105"/>
        <end position="115"/>
    </location>
</feature>
<dbReference type="SMART" id="SM00360">
    <property type="entry name" value="RRM"/>
    <property type="match status" value="1"/>
</dbReference>
<feature type="compositionally biased region" description="Basic and acidic residues" evidence="12">
    <location>
        <begin position="116"/>
        <end position="132"/>
    </location>
</feature>
<evidence type="ECO:0000313" key="15">
    <source>
        <dbReference type="Proteomes" id="UP000001307"/>
    </source>
</evidence>
<keyword evidence="8" id="KW-0648">Protein biosynthesis</keyword>
<dbReference type="InParanoid" id="E4X134"/>
<evidence type="ECO:0000256" key="9">
    <source>
        <dbReference type="ARBA" id="ARBA00022990"/>
    </source>
</evidence>
<protein>
    <recommendedName>
        <fullName evidence="2">Eukaryotic translation initiation factor 4H</fullName>
    </recommendedName>
</protein>
<dbReference type="SUPFAM" id="SSF54928">
    <property type="entry name" value="RNA-binding domain, RBD"/>
    <property type="match status" value="1"/>
</dbReference>
<reference evidence="14" key="1">
    <citation type="journal article" date="2010" name="Science">
        <title>Plasticity of animal genome architecture unmasked by rapid evolution of a pelagic tunicate.</title>
        <authorList>
            <person name="Denoeud F."/>
            <person name="Henriet S."/>
            <person name="Mungpakdee S."/>
            <person name="Aury J.M."/>
            <person name="Da Silva C."/>
            <person name="Brinkmann H."/>
            <person name="Mikhaleva J."/>
            <person name="Olsen L.C."/>
            <person name="Jubin C."/>
            <person name="Canestro C."/>
            <person name="Bouquet J.M."/>
            <person name="Danks G."/>
            <person name="Poulain J."/>
            <person name="Campsteijn C."/>
            <person name="Adamski M."/>
            <person name="Cross I."/>
            <person name="Yadetie F."/>
            <person name="Muffato M."/>
            <person name="Louis A."/>
            <person name="Butcher S."/>
            <person name="Tsagkogeorga G."/>
            <person name="Konrad A."/>
            <person name="Singh S."/>
            <person name="Jensen M.F."/>
            <person name="Cong E.H."/>
            <person name="Eikeseth-Otteraa H."/>
            <person name="Noel B."/>
            <person name="Anthouard V."/>
            <person name="Porcel B.M."/>
            <person name="Kachouri-Lafond R."/>
            <person name="Nishino A."/>
            <person name="Ugolini M."/>
            <person name="Chourrout P."/>
            <person name="Nishida H."/>
            <person name="Aasland R."/>
            <person name="Huzurbazar S."/>
            <person name="Westhof E."/>
            <person name="Delsuc F."/>
            <person name="Lehrach H."/>
            <person name="Reinhardt R."/>
            <person name="Weissenbach J."/>
            <person name="Roy S.W."/>
            <person name="Artiguenave F."/>
            <person name="Postlethwait J.H."/>
            <person name="Manak J.R."/>
            <person name="Thompson E.M."/>
            <person name="Jaillon O."/>
            <person name="Du Pasquier L."/>
            <person name="Boudinot P."/>
            <person name="Liberles D.A."/>
            <person name="Volff J.N."/>
            <person name="Philippe H."/>
            <person name="Lenhard B."/>
            <person name="Roest Crollius H."/>
            <person name="Wincker P."/>
            <person name="Chourrout D."/>
        </authorList>
    </citation>
    <scope>NUCLEOTIDE SEQUENCE [LARGE SCALE GENOMIC DNA]</scope>
</reference>
<dbReference type="GO" id="GO:0003743">
    <property type="term" value="F:translation initiation factor activity"/>
    <property type="evidence" value="ECO:0007669"/>
    <property type="project" value="UniProtKB-KW"/>
</dbReference>
<dbReference type="PANTHER" id="PTHR23236">
    <property type="entry name" value="EUKARYOTIC TRANSLATION INITIATION FACTOR 4B/4H"/>
    <property type="match status" value="1"/>
</dbReference>
<sequence length="251" mass="27698">MPFFSIEYSPTEPPFTAYVGNLPDSLVQGDFDHIFPDQQVKQIRMVRDRETAAFRGYAYVEFETVEDLKNALAVDGAQIENGKKIRIDIAENRDNRRGGGERGGRGGGGRGGGRGGHSDRDGGFRESRDQDRGYPGPSGRGAPGSFAGRDGGFRGDRPREDRPRDDRYNERRPDRDAMPSSAPSSSSGRPRMNLMPRGSTKPAENKSTEDSSGRSSIFGAAKPREEVLKEKNMDDPTDKVAERLENQKISE</sequence>
<gene>
    <name evidence="14" type="ORF">GSOID_T00014997001</name>
</gene>
<dbReference type="AlphaFoldDB" id="E4X134"/>
<keyword evidence="6" id="KW-0597">Phosphoprotein</keyword>